<reference evidence="3 4" key="1">
    <citation type="journal article" date="2014" name="Int. J. Syst. Evol. Microbiol.">
        <title>Jeotgalibaca dankookensis gen. nov., sp. nov., a member of the family Carnobacteriaceae, isolated from seujeot (Korean traditional food).</title>
        <authorList>
            <person name="Lee D.G."/>
            <person name="Trujillo M.E."/>
            <person name="Kang H."/>
            <person name="Ahn T.Y."/>
        </authorList>
    </citation>
    <scope>NUCLEOTIDE SEQUENCE [LARGE SCALE GENOMIC DNA]</scope>
    <source>
        <strain evidence="3 4">EX-07</strain>
    </source>
</reference>
<dbReference type="KEGG" id="jda:BW727_100393"/>
<dbReference type="InterPro" id="IPR032791">
    <property type="entry name" value="YhfZ_C"/>
</dbReference>
<feature type="domain" description="YhfZ helix-turn-helix" evidence="1">
    <location>
        <begin position="24"/>
        <end position="71"/>
    </location>
</feature>
<dbReference type="InterPro" id="IPR041444">
    <property type="entry name" value="HTH_41"/>
</dbReference>
<evidence type="ECO:0000259" key="1">
    <source>
        <dbReference type="Pfam" id="PF14502"/>
    </source>
</evidence>
<dbReference type="SUPFAM" id="SSF53850">
    <property type="entry name" value="Periplasmic binding protein-like II"/>
    <property type="match status" value="1"/>
</dbReference>
<proteinExistence type="predicted"/>
<keyword evidence="4" id="KW-1185">Reference proteome</keyword>
<organism evidence="3 4">
    <name type="scientific">Jeotgalibaca dankookensis</name>
    <dbReference type="NCBI Taxonomy" id="708126"/>
    <lineage>
        <taxon>Bacteria</taxon>
        <taxon>Bacillati</taxon>
        <taxon>Bacillota</taxon>
        <taxon>Bacilli</taxon>
        <taxon>Lactobacillales</taxon>
        <taxon>Carnobacteriaceae</taxon>
        <taxon>Jeotgalibaca</taxon>
    </lineage>
</organism>
<dbReference type="Gene3D" id="1.10.10.10">
    <property type="entry name" value="Winged helix-like DNA-binding domain superfamily/Winged helix DNA-binding domain"/>
    <property type="match status" value="1"/>
</dbReference>
<dbReference type="STRING" id="708126.BW727_100393"/>
<dbReference type="Pfam" id="PF14503">
    <property type="entry name" value="YhfZ_C"/>
    <property type="match status" value="1"/>
</dbReference>
<evidence type="ECO:0000313" key="3">
    <source>
        <dbReference type="EMBL" id="AQS52786.1"/>
    </source>
</evidence>
<dbReference type="Pfam" id="PF14502">
    <property type="entry name" value="HTH_41"/>
    <property type="match status" value="1"/>
</dbReference>
<dbReference type="NCBIfam" id="NF041241">
    <property type="entry name" value="YhfZ_full"/>
    <property type="match status" value="1"/>
</dbReference>
<dbReference type="InterPro" id="IPR036390">
    <property type="entry name" value="WH_DNA-bd_sf"/>
</dbReference>
<dbReference type="InterPro" id="IPR036388">
    <property type="entry name" value="WH-like_DNA-bd_sf"/>
</dbReference>
<protein>
    <recommendedName>
        <fullName evidence="5">HTH gntR-type domain-containing protein</fullName>
    </recommendedName>
</protein>
<sequence length="307" mass="35422">MNKHFYQKKGLAIEQIANELYQLKKGDRMPNISEFQTQFSLSRGTVQNALKFLKEEQAIETESKGHLGTYLKMINHQVLLPYISSRQLSATMPLPYSRLYEGLATGLYTAFRDKNIKLNLAYIRGSEERIRAVEEGVFDFAVVSRFAAQYEIDKGRAIKIIMQFGEQTYLSRHVLLFRQGVEQIMRDGLRVGIDTDSLDHKLLTNEITEGFDVENVDLPSNQLIYGLRESQIDAGVWNYDEIIDKRLEDVQFTELPVKNHHKEMSEAVIICQKENTLVSSTLKRTLNVNQIRDIQSQVKNGHMTPRY</sequence>
<dbReference type="Gene3D" id="3.40.190.10">
    <property type="entry name" value="Periplasmic binding protein-like II"/>
    <property type="match status" value="2"/>
</dbReference>
<dbReference type="OrthoDB" id="147067at2"/>
<dbReference type="AlphaFoldDB" id="A0A1S6IML5"/>
<feature type="domain" description="Uncharacterised protein YhfZ C-terminal" evidence="2">
    <location>
        <begin position="77"/>
        <end position="307"/>
    </location>
</feature>
<gene>
    <name evidence="3" type="ORF">BW727_100393</name>
</gene>
<dbReference type="SUPFAM" id="SSF46785">
    <property type="entry name" value="Winged helix' DNA-binding domain"/>
    <property type="match status" value="1"/>
</dbReference>
<evidence type="ECO:0008006" key="5">
    <source>
        <dbReference type="Google" id="ProtNLM"/>
    </source>
</evidence>
<name>A0A1S6IML5_9LACT</name>
<dbReference type="RefSeq" id="WP_062468355.1">
    <property type="nucleotide sequence ID" value="NZ_BBYN01000007.1"/>
</dbReference>
<dbReference type="EMBL" id="CP019728">
    <property type="protein sequence ID" value="AQS52786.1"/>
    <property type="molecule type" value="Genomic_DNA"/>
</dbReference>
<dbReference type="Proteomes" id="UP000188993">
    <property type="component" value="Chromosome"/>
</dbReference>
<evidence type="ECO:0000313" key="4">
    <source>
        <dbReference type="Proteomes" id="UP000188993"/>
    </source>
</evidence>
<evidence type="ECO:0000259" key="2">
    <source>
        <dbReference type="Pfam" id="PF14503"/>
    </source>
</evidence>
<accession>A0A1S6IML5</accession>